<keyword evidence="2" id="KW-1133">Transmembrane helix</keyword>
<name>A0A7W2E8Z4_9CORY</name>
<evidence type="ECO:0000313" key="4">
    <source>
        <dbReference type="EMBL" id="MBA5243277.1"/>
    </source>
</evidence>
<dbReference type="RefSeq" id="WP_181888054.1">
    <property type="nucleotide sequence ID" value="NZ_CP170998.1"/>
</dbReference>
<proteinExistence type="predicted"/>
<keyword evidence="2" id="KW-0812">Transmembrane</keyword>
<dbReference type="Gene3D" id="3.40.390.10">
    <property type="entry name" value="Collagenase (Catalytic Domain)"/>
    <property type="match status" value="1"/>
</dbReference>
<evidence type="ECO:0000256" key="1">
    <source>
        <dbReference type="SAM" id="MobiDB-lite"/>
    </source>
</evidence>
<gene>
    <name evidence="4" type="ORF">H0193_00330</name>
</gene>
<dbReference type="AlphaFoldDB" id="A0A7W2E8Z4"/>
<protein>
    <submittedName>
        <fullName evidence="4">Uncharacterized protein</fullName>
    </submittedName>
</protein>
<keyword evidence="5" id="KW-1185">Reference proteome</keyword>
<dbReference type="EMBL" id="JACDTZ010000001">
    <property type="protein sequence ID" value="MBA5243277.1"/>
    <property type="molecule type" value="Genomic_DNA"/>
</dbReference>
<dbReference type="InterPro" id="IPR024079">
    <property type="entry name" value="MetalloPept_cat_dom_sf"/>
</dbReference>
<feature type="chain" id="PRO_5031396497" evidence="3">
    <location>
        <begin position="27"/>
        <end position="795"/>
    </location>
</feature>
<sequence>MNVMKKTMAVSLCAALAVTAAPVADAKVTLGATQPDATVNHSNASTPFINGYITPRGEGRFDYSHPASQADNHQFDTSMAVRAGGALVDPGLHAKPEVTTEGSADVLTYTQQHNNFLITRTYRIDGGRVDATVTVKNTGRANGEVGIDLANALPSSAGITAKRNGSRVTVQPKSGGYITDVRFTAPDAVATGETKAAALAGANNGAQHQAARWERTVAPGASISAGMSVSITTQDSALDSDGDGLRDSWEAEGLRLADGTYLPIQRWGADPDRKDLFLQVNWMKSEWETIGCDRTERFAATLEDFAEFAACATANTKSYAPNPSLLKELEDLFDDHGINLHIDAGKSYVSESMASMTAAERKGGDTEPYTAEYFGGLDDDGRTAKLEEQADRLLGARRSVFRSALIGTRFDESDKKNVTGLGQVNGSTFFISGDVTNSDELLRNTILHEFGHTLGLMHWGRETRGNTAQRPVRFVDTKDPSMEFDRPGYDWLGAYKSTMSYAHQFSTFGFSDQEVRTTEAIPNAEDKSRYKPKDDNFNYAIPSDWDNLLFKTEFIGKGVHDYDHTADAPEVLADEERAVVDELISAAAATGNNDGKVGFSLARNLNNDNGIITQADTNIIKGELRNLGSTDDTFTVVADYGVGEFRGNYFAKGDSNYITPVDIEVSPAAFIDNPVVPLHITVSNSEGARVFDDTFNVSALEYSRAEMDKVLKEVLASNADEKLKAFARNRLKAAPSETPTTTAKPAQVPGKAEPSPSEKPSGSSESPLGIIIGVLLGLVGLGAAGFGWAHSQGLI</sequence>
<dbReference type="SUPFAM" id="SSF55486">
    <property type="entry name" value="Metalloproteases ('zincins'), catalytic domain"/>
    <property type="match status" value="1"/>
</dbReference>
<dbReference type="GO" id="GO:0008237">
    <property type="term" value="F:metallopeptidase activity"/>
    <property type="evidence" value="ECO:0007669"/>
    <property type="project" value="InterPro"/>
</dbReference>
<dbReference type="Proteomes" id="UP000523682">
    <property type="component" value="Unassembled WGS sequence"/>
</dbReference>
<keyword evidence="2" id="KW-0472">Membrane</keyword>
<organism evidence="4 5">
    <name type="scientific">Corynebacterium haemomassiliense</name>
    <dbReference type="NCBI Taxonomy" id="2754726"/>
    <lineage>
        <taxon>Bacteria</taxon>
        <taxon>Bacillati</taxon>
        <taxon>Actinomycetota</taxon>
        <taxon>Actinomycetes</taxon>
        <taxon>Mycobacteriales</taxon>
        <taxon>Corynebacteriaceae</taxon>
        <taxon>Corynebacterium</taxon>
    </lineage>
</organism>
<comment type="caution">
    <text evidence="4">The sequence shown here is derived from an EMBL/GenBank/DDBJ whole genome shotgun (WGS) entry which is preliminary data.</text>
</comment>
<accession>A0A7W2E8Z4</accession>
<keyword evidence="3" id="KW-0732">Signal</keyword>
<evidence type="ECO:0000256" key="3">
    <source>
        <dbReference type="SAM" id="SignalP"/>
    </source>
</evidence>
<feature type="signal peptide" evidence="3">
    <location>
        <begin position="1"/>
        <end position="26"/>
    </location>
</feature>
<feature type="transmembrane region" description="Helical" evidence="2">
    <location>
        <begin position="768"/>
        <end position="789"/>
    </location>
</feature>
<feature type="region of interest" description="Disordered" evidence="1">
    <location>
        <begin position="730"/>
        <end position="764"/>
    </location>
</feature>
<evidence type="ECO:0000256" key="2">
    <source>
        <dbReference type="SAM" id="Phobius"/>
    </source>
</evidence>
<reference evidence="4 5" key="1">
    <citation type="submission" date="2020-07" db="EMBL/GenBank/DDBJ databases">
        <title>Draft genome and description of Corynebacterium haemomassiliense strain Marseile-Q3615 sp. nov.</title>
        <authorList>
            <person name="Boxberger M."/>
            <person name="La Scola B."/>
        </authorList>
    </citation>
    <scope>NUCLEOTIDE SEQUENCE [LARGE SCALE GENOMIC DNA]</scope>
    <source>
        <strain evidence="4 5">Marseille-Q3615</strain>
    </source>
</reference>
<feature type="compositionally biased region" description="Low complexity" evidence="1">
    <location>
        <begin position="749"/>
        <end position="764"/>
    </location>
</feature>
<evidence type="ECO:0000313" key="5">
    <source>
        <dbReference type="Proteomes" id="UP000523682"/>
    </source>
</evidence>